<dbReference type="RefSeq" id="WP_133803104.1">
    <property type="nucleotide sequence ID" value="NZ_SNWQ01000015.1"/>
</dbReference>
<comment type="caution">
    <text evidence="2">The sequence shown here is derived from an EMBL/GenBank/DDBJ whole genome shotgun (WGS) entry which is preliminary data.</text>
</comment>
<protein>
    <submittedName>
        <fullName evidence="2">ABC-2 type transport system permease protein</fullName>
    </submittedName>
</protein>
<dbReference type="InterPro" id="IPR010390">
    <property type="entry name" value="ABC-2_transporter-like"/>
</dbReference>
<dbReference type="PANTHER" id="PTHR36832">
    <property type="entry name" value="SLR1174 PROTEIN-RELATED"/>
    <property type="match status" value="1"/>
</dbReference>
<evidence type="ECO:0000313" key="2">
    <source>
        <dbReference type="EMBL" id="TDO44554.1"/>
    </source>
</evidence>
<keyword evidence="1" id="KW-1133">Transmembrane helix</keyword>
<feature type="transmembrane region" description="Helical" evidence="1">
    <location>
        <begin position="133"/>
        <end position="153"/>
    </location>
</feature>
<dbReference type="OrthoDB" id="8582979at2"/>
<reference evidence="2 3" key="1">
    <citation type="submission" date="2019-03" db="EMBL/GenBank/DDBJ databases">
        <title>Genomic Encyclopedia of Type Strains, Phase III (KMG-III): the genomes of soil and plant-associated and newly described type strains.</title>
        <authorList>
            <person name="Whitman W."/>
        </authorList>
    </citation>
    <scope>NUCLEOTIDE SEQUENCE [LARGE SCALE GENOMIC DNA]</scope>
    <source>
        <strain evidence="2 3">VKM Ac-2527</strain>
    </source>
</reference>
<keyword evidence="1" id="KW-0812">Transmembrane</keyword>
<dbReference type="AlphaFoldDB" id="A0A4R6K850"/>
<gene>
    <name evidence="2" type="ORF">EV643_11553</name>
</gene>
<feature type="transmembrane region" description="Helical" evidence="1">
    <location>
        <begin position="21"/>
        <end position="45"/>
    </location>
</feature>
<keyword evidence="3" id="KW-1185">Reference proteome</keyword>
<evidence type="ECO:0000256" key="1">
    <source>
        <dbReference type="SAM" id="Phobius"/>
    </source>
</evidence>
<feature type="transmembrane region" description="Helical" evidence="1">
    <location>
        <begin position="51"/>
        <end position="71"/>
    </location>
</feature>
<dbReference type="Pfam" id="PF06182">
    <property type="entry name" value="ABC2_membrane_6"/>
    <property type="match status" value="1"/>
</dbReference>
<dbReference type="EMBL" id="SNWQ01000015">
    <property type="protein sequence ID" value="TDO44554.1"/>
    <property type="molecule type" value="Genomic_DNA"/>
</dbReference>
<keyword evidence="1" id="KW-0472">Membrane</keyword>
<name>A0A4R6K850_9ACTN</name>
<accession>A0A4R6K850</accession>
<organism evidence="2 3">
    <name type="scientific">Kribbella caucasensis</name>
    <dbReference type="NCBI Taxonomy" id="2512215"/>
    <lineage>
        <taxon>Bacteria</taxon>
        <taxon>Bacillati</taxon>
        <taxon>Actinomycetota</taxon>
        <taxon>Actinomycetes</taxon>
        <taxon>Propionibacteriales</taxon>
        <taxon>Kribbellaceae</taxon>
        <taxon>Kribbella</taxon>
    </lineage>
</organism>
<feature type="transmembrane region" description="Helical" evidence="1">
    <location>
        <begin position="108"/>
        <end position="127"/>
    </location>
</feature>
<dbReference type="Proteomes" id="UP000295388">
    <property type="component" value="Unassembled WGS sequence"/>
</dbReference>
<sequence>MSRILRLVRLEIWRQVIAWSGAWWFLVTLIIGQAVAPLLGLFVWFHVPGAGAQVGSYYLAVICVALMTASFENHTFAQSIYSGDIAAALLRPQPPVIGPLGENLAIRLWMLLLGIPLITLVGVSVGASFSPLAILAAVPALTVAAALRFLFVWTLAMAAFWTERVHAVVAFGGVLIILLGGSAAPNALLPDPLRTIAQILPFRSMLGFPAELAAGTLAPADAAAGYAISAFWTAALGCCAVGTWRLGIRRYTTVGA</sequence>
<feature type="transmembrane region" description="Helical" evidence="1">
    <location>
        <begin position="165"/>
        <end position="184"/>
    </location>
</feature>
<feature type="transmembrane region" description="Helical" evidence="1">
    <location>
        <begin position="223"/>
        <end position="244"/>
    </location>
</feature>
<dbReference type="PANTHER" id="PTHR36832:SF1">
    <property type="entry name" value="SLR1174 PROTEIN"/>
    <property type="match status" value="1"/>
</dbReference>
<evidence type="ECO:0000313" key="3">
    <source>
        <dbReference type="Proteomes" id="UP000295388"/>
    </source>
</evidence>
<proteinExistence type="predicted"/>